<dbReference type="PANTHER" id="PTHR24379">
    <property type="entry name" value="KRAB AND ZINC FINGER DOMAIN-CONTAINING"/>
    <property type="match status" value="1"/>
</dbReference>
<dbReference type="PROSITE" id="PS00028">
    <property type="entry name" value="ZINC_FINGER_C2H2_1"/>
    <property type="match status" value="5"/>
</dbReference>
<feature type="domain" description="C2H2-type" evidence="11">
    <location>
        <begin position="95"/>
        <end position="122"/>
    </location>
</feature>
<keyword evidence="6" id="KW-0805">Transcription regulation</keyword>
<feature type="domain" description="C2H2-type" evidence="11">
    <location>
        <begin position="218"/>
        <end position="246"/>
    </location>
</feature>
<evidence type="ECO:0000256" key="5">
    <source>
        <dbReference type="ARBA" id="ARBA00022833"/>
    </source>
</evidence>
<evidence type="ECO:0000256" key="8">
    <source>
        <dbReference type="ARBA" id="ARBA00023163"/>
    </source>
</evidence>
<keyword evidence="7" id="KW-0238">DNA-binding</keyword>
<name>A0A8S4PFM4_OWEFU</name>
<dbReference type="GO" id="GO:0008270">
    <property type="term" value="F:zinc ion binding"/>
    <property type="evidence" value="ECO:0007669"/>
    <property type="project" value="UniProtKB-KW"/>
</dbReference>
<keyword evidence="8" id="KW-0804">Transcription</keyword>
<comment type="subcellular location">
    <subcellularLocation>
        <location evidence="1">Nucleus</location>
    </subcellularLocation>
</comment>
<dbReference type="OrthoDB" id="7930430at2759"/>
<evidence type="ECO:0000256" key="9">
    <source>
        <dbReference type="ARBA" id="ARBA00023242"/>
    </source>
</evidence>
<evidence type="ECO:0000256" key="10">
    <source>
        <dbReference type="PROSITE-ProRule" id="PRU00042"/>
    </source>
</evidence>
<keyword evidence="2" id="KW-0479">Metal-binding</keyword>
<dbReference type="FunFam" id="3.30.160.60:FF:000965">
    <property type="entry name" value="Neurotrophin receptor-interacting factor homolog"/>
    <property type="match status" value="1"/>
</dbReference>
<evidence type="ECO:0000256" key="3">
    <source>
        <dbReference type="ARBA" id="ARBA00022737"/>
    </source>
</evidence>
<evidence type="ECO:0000256" key="4">
    <source>
        <dbReference type="ARBA" id="ARBA00022771"/>
    </source>
</evidence>
<reference evidence="12" key="1">
    <citation type="submission" date="2022-03" db="EMBL/GenBank/DDBJ databases">
        <authorList>
            <person name="Martin C."/>
        </authorList>
    </citation>
    <scope>NUCLEOTIDE SEQUENCE</scope>
</reference>
<evidence type="ECO:0000256" key="7">
    <source>
        <dbReference type="ARBA" id="ARBA00023125"/>
    </source>
</evidence>
<dbReference type="Gene3D" id="3.30.160.60">
    <property type="entry name" value="Classic Zinc Finger"/>
    <property type="match status" value="6"/>
</dbReference>
<dbReference type="PROSITE" id="PS50157">
    <property type="entry name" value="ZINC_FINGER_C2H2_2"/>
    <property type="match status" value="7"/>
</dbReference>
<feature type="domain" description="C2H2-type" evidence="11">
    <location>
        <begin position="187"/>
        <end position="210"/>
    </location>
</feature>
<feature type="non-terminal residue" evidence="12">
    <location>
        <position position="1"/>
    </location>
</feature>
<feature type="domain" description="C2H2-type" evidence="11">
    <location>
        <begin position="15"/>
        <end position="42"/>
    </location>
</feature>
<dbReference type="GO" id="GO:0005634">
    <property type="term" value="C:nucleus"/>
    <property type="evidence" value="ECO:0007669"/>
    <property type="project" value="UniProtKB-SubCell"/>
</dbReference>
<keyword evidence="3" id="KW-0677">Repeat</keyword>
<accession>A0A8S4PFM4</accession>
<keyword evidence="4 10" id="KW-0863">Zinc-finger</keyword>
<sequence>AERIQIVDETGELVYICDTCEYKTERRNHLYKHLRCHHGTKFFRCKQCPRFMKDYNHYEEHVLTKHITTPCEICGKLFGDRYMPKHRLKHLKGDLTCHECGMLLKGKKAMSRHMRAHGMPEEYPCSICGKLFSSRHGMLHHEKTHVGIQLFRCRHCGNRFTTKHRLNIHYRENDVCARHTKISVLHFICDVCGRKMSGKRELIGHRIRVHGVGITDDFPCKLCDKVYKVKGDLLAHLREFHYKKYNCNVCGKMFGTARYLEVHMITHTGEKPFTCTSCGRKFARKDSTWYKHKKICYNVAVVPSAPESNTAPESNLLKSEGAI</sequence>
<protein>
    <recommendedName>
        <fullName evidence="11">C2H2-type domain-containing protein</fullName>
    </recommendedName>
</protein>
<keyword evidence="13" id="KW-1185">Reference proteome</keyword>
<feature type="domain" description="C2H2-type" evidence="11">
    <location>
        <begin position="245"/>
        <end position="272"/>
    </location>
</feature>
<proteinExistence type="predicted"/>
<dbReference type="PANTHER" id="PTHR24379:SF121">
    <property type="entry name" value="C2H2-TYPE DOMAIN-CONTAINING PROTEIN"/>
    <property type="match status" value="1"/>
</dbReference>
<dbReference type="InterPro" id="IPR036236">
    <property type="entry name" value="Znf_C2H2_sf"/>
</dbReference>
<dbReference type="InterPro" id="IPR013087">
    <property type="entry name" value="Znf_C2H2_type"/>
</dbReference>
<feature type="domain" description="C2H2-type" evidence="11">
    <location>
        <begin position="123"/>
        <end position="150"/>
    </location>
</feature>
<dbReference type="Proteomes" id="UP000749559">
    <property type="component" value="Unassembled WGS sequence"/>
</dbReference>
<dbReference type="GO" id="GO:0003677">
    <property type="term" value="F:DNA binding"/>
    <property type="evidence" value="ECO:0007669"/>
    <property type="project" value="UniProtKB-KW"/>
</dbReference>
<keyword evidence="5" id="KW-0862">Zinc</keyword>
<dbReference type="Pfam" id="PF00096">
    <property type="entry name" value="zf-C2H2"/>
    <property type="match status" value="2"/>
</dbReference>
<evidence type="ECO:0000256" key="1">
    <source>
        <dbReference type="ARBA" id="ARBA00004123"/>
    </source>
</evidence>
<comment type="caution">
    <text evidence="12">The sequence shown here is derived from an EMBL/GenBank/DDBJ whole genome shotgun (WGS) entry which is preliminary data.</text>
</comment>
<dbReference type="SMART" id="SM00355">
    <property type="entry name" value="ZnF_C2H2"/>
    <property type="match status" value="9"/>
</dbReference>
<gene>
    <name evidence="12" type="ORF">OFUS_LOCUS17396</name>
</gene>
<evidence type="ECO:0000313" key="13">
    <source>
        <dbReference type="Proteomes" id="UP000749559"/>
    </source>
</evidence>
<dbReference type="Pfam" id="PF13894">
    <property type="entry name" value="zf-C2H2_4"/>
    <property type="match status" value="1"/>
</dbReference>
<evidence type="ECO:0000313" key="12">
    <source>
        <dbReference type="EMBL" id="CAH1792434.1"/>
    </source>
</evidence>
<evidence type="ECO:0000256" key="6">
    <source>
        <dbReference type="ARBA" id="ARBA00023015"/>
    </source>
</evidence>
<dbReference type="FunFam" id="3.30.160.60:FF:000100">
    <property type="entry name" value="Zinc finger 45-like"/>
    <property type="match status" value="1"/>
</dbReference>
<evidence type="ECO:0000256" key="2">
    <source>
        <dbReference type="ARBA" id="ARBA00022723"/>
    </source>
</evidence>
<feature type="domain" description="C2H2-type" evidence="11">
    <location>
        <begin position="151"/>
        <end position="180"/>
    </location>
</feature>
<dbReference type="SUPFAM" id="SSF57667">
    <property type="entry name" value="beta-beta-alpha zinc fingers"/>
    <property type="match status" value="5"/>
</dbReference>
<evidence type="ECO:0000259" key="11">
    <source>
        <dbReference type="PROSITE" id="PS50157"/>
    </source>
</evidence>
<dbReference type="EMBL" id="CAIIXF020000008">
    <property type="protein sequence ID" value="CAH1792434.1"/>
    <property type="molecule type" value="Genomic_DNA"/>
</dbReference>
<keyword evidence="9" id="KW-0539">Nucleus</keyword>
<dbReference type="AlphaFoldDB" id="A0A8S4PFM4"/>
<organism evidence="12 13">
    <name type="scientific">Owenia fusiformis</name>
    <name type="common">Polychaete worm</name>
    <dbReference type="NCBI Taxonomy" id="6347"/>
    <lineage>
        <taxon>Eukaryota</taxon>
        <taxon>Metazoa</taxon>
        <taxon>Spiralia</taxon>
        <taxon>Lophotrochozoa</taxon>
        <taxon>Annelida</taxon>
        <taxon>Polychaeta</taxon>
        <taxon>Sedentaria</taxon>
        <taxon>Canalipalpata</taxon>
        <taxon>Sabellida</taxon>
        <taxon>Oweniida</taxon>
        <taxon>Oweniidae</taxon>
        <taxon>Owenia</taxon>
    </lineage>
</organism>